<dbReference type="CDD" id="cd24008">
    <property type="entry name" value="ASKHA_NBD_GLK"/>
    <property type="match status" value="1"/>
</dbReference>
<dbReference type="GO" id="GO:0005737">
    <property type="term" value="C:cytoplasm"/>
    <property type="evidence" value="ECO:0007669"/>
    <property type="project" value="UniProtKB-SubCell"/>
</dbReference>
<organism evidence="5 6">
    <name type="scientific">Cysteiniphilum litorale</name>
    <dbReference type="NCBI Taxonomy" id="2056700"/>
    <lineage>
        <taxon>Bacteria</taxon>
        <taxon>Pseudomonadati</taxon>
        <taxon>Pseudomonadota</taxon>
        <taxon>Gammaproteobacteria</taxon>
        <taxon>Thiotrichales</taxon>
        <taxon>Fastidiosibacteraceae</taxon>
        <taxon>Cysteiniphilum</taxon>
    </lineage>
</organism>
<dbReference type="NCBIfam" id="NF001415">
    <property type="entry name" value="PRK00292.1-2"/>
    <property type="match status" value="1"/>
</dbReference>
<name>A0A8J2Z210_9GAMM</name>
<dbReference type="PANTHER" id="PTHR47363">
    <property type="entry name" value="GLUCOKINASE"/>
    <property type="match status" value="1"/>
</dbReference>
<feature type="binding site" evidence="3">
    <location>
        <begin position="6"/>
        <end position="11"/>
    </location>
    <ligand>
        <name>ATP</name>
        <dbReference type="ChEBI" id="CHEBI:30616"/>
    </ligand>
</feature>
<dbReference type="Proteomes" id="UP000636949">
    <property type="component" value="Unassembled WGS sequence"/>
</dbReference>
<evidence type="ECO:0000256" key="2">
    <source>
        <dbReference type="ARBA" id="ARBA00022777"/>
    </source>
</evidence>
<dbReference type="SUPFAM" id="SSF53067">
    <property type="entry name" value="Actin-like ATPase domain"/>
    <property type="match status" value="1"/>
</dbReference>
<evidence type="ECO:0000256" key="3">
    <source>
        <dbReference type="HAMAP-Rule" id="MF_00524"/>
    </source>
</evidence>
<sequence>MIVLAGDVGGTNTRLQLTECKDKKSKVLFAKKYLAVDFKSLSAIIEKFLAESAIDKALIKAACIAVAGPVKNGAIEFTNLPWGLTETELAEVLTLDISKVKLINDFASIGYGLDSIETKDLVCLQQAPIDQNAPVAMVGAGTGIGMGIVTKHDNKTFVYPSEGGHQDFAPVDDEQIGLFQFLKKKLHRVSIERICCGPGLVNIYKYVVANPLYNQPESPELRRDMHKGGDQAQLITQYAVEKGDPMSLRAVDIFIRVYGAVAGNMALATLPKRGLYIVGGIAPKLIKQMQDGRFMKNFHDKGRMTGLMKEIPVFVVMDTDVGIKGASAFALSLCEK</sequence>
<keyword evidence="3" id="KW-0547">Nucleotide-binding</keyword>
<keyword evidence="2 3" id="KW-0418">Kinase</keyword>
<dbReference type="GO" id="GO:0006096">
    <property type="term" value="P:glycolytic process"/>
    <property type="evidence" value="ECO:0007669"/>
    <property type="project" value="UniProtKB-UniRule"/>
</dbReference>
<dbReference type="HAMAP" id="MF_00524">
    <property type="entry name" value="Glucokinase"/>
    <property type="match status" value="1"/>
</dbReference>
<dbReference type="GO" id="GO:0005524">
    <property type="term" value="F:ATP binding"/>
    <property type="evidence" value="ECO:0007669"/>
    <property type="project" value="UniProtKB-UniRule"/>
</dbReference>
<comment type="caution">
    <text evidence="5">The sequence shown here is derived from an EMBL/GenBank/DDBJ whole genome shotgun (WGS) entry which is preliminary data.</text>
</comment>
<dbReference type="PANTHER" id="PTHR47363:SF1">
    <property type="entry name" value="GLUCOKINASE"/>
    <property type="match status" value="1"/>
</dbReference>
<dbReference type="InterPro" id="IPR043129">
    <property type="entry name" value="ATPase_NBD"/>
</dbReference>
<evidence type="ECO:0000256" key="1">
    <source>
        <dbReference type="ARBA" id="ARBA00022679"/>
    </source>
</evidence>
<evidence type="ECO:0000313" key="6">
    <source>
        <dbReference type="Proteomes" id="UP000636949"/>
    </source>
</evidence>
<keyword evidence="3" id="KW-0067">ATP-binding</keyword>
<comment type="similarity">
    <text evidence="3 4">Belongs to the bacterial glucokinase family.</text>
</comment>
<dbReference type="Pfam" id="PF02685">
    <property type="entry name" value="Glucokinase"/>
    <property type="match status" value="1"/>
</dbReference>
<dbReference type="EMBL" id="BMJS01000001">
    <property type="protein sequence ID" value="GGF87365.1"/>
    <property type="molecule type" value="Genomic_DNA"/>
</dbReference>
<dbReference type="NCBIfam" id="TIGR00749">
    <property type="entry name" value="glk"/>
    <property type="match status" value="1"/>
</dbReference>
<dbReference type="Gene3D" id="3.30.420.40">
    <property type="match status" value="1"/>
</dbReference>
<gene>
    <name evidence="5" type="primary">glk1</name>
    <name evidence="3" type="synonym">glk</name>
    <name evidence="5" type="ORF">GCM10010995_00900</name>
</gene>
<dbReference type="RefSeq" id="WP_117001298.1">
    <property type="nucleotide sequence ID" value="NZ_BMJS01000001.1"/>
</dbReference>
<dbReference type="EC" id="2.7.1.2" evidence="3"/>
<accession>A0A8J2Z210</accession>
<dbReference type="InterPro" id="IPR003836">
    <property type="entry name" value="Glucokinase"/>
</dbReference>
<evidence type="ECO:0000313" key="5">
    <source>
        <dbReference type="EMBL" id="GGF87365.1"/>
    </source>
</evidence>
<reference evidence="5" key="1">
    <citation type="journal article" date="2014" name="Int. J. Syst. Evol. Microbiol.">
        <title>Complete genome sequence of Corynebacterium casei LMG S-19264T (=DSM 44701T), isolated from a smear-ripened cheese.</title>
        <authorList>
            <consortium name="US DOE Joint Genome Institute (JGI-PGF)"/>
            <person name="Walter F."/>
            <person name="Albersmeier A."/>
            <person name="Kalinowski J."/>
            <person name="Ruckert C."/>
        </authorList>
    </citation>
    <scope>NUCLEOTIDE SEQUENCE</scope>
    <source>
        <strain evidence="5">CGMCC 1.15758</strain>
    </source>
</reference>
<keyword evidence="3" id="KW-0963">Cytoplasm</keyword>
<dbReference type="Gene3D" id="3.40.367.20">
    <property type="match status" value="1"/>
</dbReference>
<evidence type="ECO:0000256" key="4">
    <source>
        <dbReference type="RuleBase" id="RU004046"/>
    </source>
</evidence>
<keyword evidence="6" id="KW-1185">Reference proteome</keyword>
<dbReference type="GO" id="GO:0005536">
    <property type="term" value="F:D-glucose binding"/>
    <property type="evidence" value="ECO:0007669"/>
    <property type="project" value="InterPro"/>
</dbReference>
<protein>
    <recommendedName>
        <fullName evidence="3">Glucokinase</fullName>
        <ecNumber evidence="3">2.7.1.2</ecNumber>
    </recommendedName>
    <alternativeName>
        <fullName evidence="3">Glucose kinase</fullName>
    </alternativeName>
</protein>
<comment type="subcellular location">
    <subcellularLocation>
        <location evidence="3">Cytoplasm</location>
    </subcellularLocation>
</comment>
<comment type="catalytic activity">
    <reaction evidence="3">
        <text>D-glucose + ATP = D-glucose 6-phosphate + ADP + H(+)</text>
        <dbReference type="Rhea" id="RHEA:17825"/>
        <dbReference type="ChEBI" id="CHEBI:4167"/>
        <dbReference type="ChEBI" id="CHEBI:15378"/>
        <dbReference type="ChEBI" id="CHEBI:30616"/>
        <dbReference type="ChEBI" id="CHEBI:61548"/>
        <dbReference type="ChEBI" id="CHEBI:456216"/>
        <dbReference type="EC" id="2.7.1.2"/>
    </reaction>
</comment>
<reference evidence="5" key="2">
    <citation type="submission" date="2020-09" db="EMBL/GenBank/DDBJ databases">
        <authorList>
            <person name="Sun Q."/>
            <person name="Zhou Y."/>
        </authorList>
    </citation>
    <scope>NUCLEOTIDE SEQUENCE</scope>
    <source>
        <strain evidence="5">CGMCC 1.15758</strain>
    </source>
</reference>
<keyword evidence="3" id="KW-0324">Glycolysis</keyword>
<keyword evidence="1 3" id="KW-0808">Transferase</keyword>
<dbReference type="OrthoDB" id="9800595at2"/>
<dbReference type="GO" id="GO:0004340">
    <property type="term" value="F:glucokinase activity"/>
    <property type="evidence" value="ECO:0007669"/>
    <property type="project" value="UniProtKB-UniRule"/>
</dbReference>
<dbReference type="AlphaFoldDB" id="A0A8J2Z210"/>
<proteinExistence type="inferred from homology"/>